<dbReference type="PANTHER" id="PTHR43284">
    <property type="entry name" value="ASPARAGINE SYNTHETASE (GLUTAMINE-HYDROLYZING)"/>
    <property type="match status" value="1"/>
</dbReference>
<gene>
    <name evidence="2" type="ORF">M2325_000909</name>
</gene>
<evidence type="ECO:0000313" key="2">
    <source>
        <dbReference type="EMBL" id="MCS3922224.1"/>
    </source>
</evidence>
<name>A0ABT2EX44_METVO</name>
<dbReference type="Pfam" id="PF00733">
    <property type="entry name" value="Asn_synthase"/>
    <property type="match status" value="1"/>
</dbReference>
<feature type="domain" description="Asparagine synthetase" evidence="1">
    <location>
        <begin position="228"/>
        <end position="492"/>
    </location>
</feature>
<sequence>MSELYLEYFKDGKNPKNFKPNFKLYVPNNPFEEISEKYSIFFYDFDWKNDSIVRNPKESINLSILNGEILPKEKRFNPADTNNIDYGAFNIVNINENSIDIYNDIFAMLPMFYYNDNDIFIISSKMKPIIERLKTLKKILTEDSVGKYFSASSGYLIGDYTFYKEIMYLRQGRKITIDLGSDDIVFSRYYTYDYSKKYRKETITENEFKEIFDIFDESQEKILNEYSKNIGLMISGGFDSRYILAQMERLNLKPKLINMGPKNSLDVIIAKKAVDLSGISEKLYNMELNHNDILNNVEDYYNITEGFEKSLVYHNMVNYKNWLLDNNVKYLYNGYAGDAVLGGTFYLRLDFDAKSIFEQVVYLRDLTAEIKTRDDCVKRILKNLGAGKEKALKEKYRDFKEINLREIVEREVDQIKEEINYENYMDIYIHFQFLTRVHRHVLYCTLTSRSFAEFIHPFFAYRMFETSIKIDDNIKTQHELYKKYLRDRFSKYAKLNKSGWGVNCYHSPQVCRFGEYFHAFKNRVIDSTNNKLKKPVIKKDSYYDPIYWYYNSEEFRNFLDNDLKDGFTIRHLKNLEKLYNIKYK</sequence>
<evidence type="ECO:0000259" key="1">
    <source>
        <dbReference type="Pfam" id="PF00733"/>
    </source>
</evidence>
<organism evidence="2 3">
    <name type="scientific">Methanococcus voltae PS</name>
    <dbReference type="NCBI Taxonomy" id="523842"/>
    <lineage>
        <taxon>Archaea</taxon>
        <taxon>Methanobacteriati</taxon>
        <taxon>Methanobacteriota</taxon>
        <taxon>Methanomada group</taxon>
        <taxon>Methanococci</taxon>
        <taxon>Methanococcales</taxon>
        <taxon>Methanococcaceae</taxon>
        <taxon>Methanococcus</taxon>
    </lineage>
</organism>
<dbReference type="Gene3D" id="3.40.50.620">
    <property type="entry name" value="HUPs"/>
    <property type="match status" value="1"/>
</dbReference>
<dbReference type="SUPFAM" id="SSF56235">
    <property type="entry name" value="N-terminal nucleophile aminohydrolases (Ntn hydrolases)"/>
    <property type="match status" value="1"/>
</dbReference>
<dbReference type="InterPro" id="IPR001962">
    <property type="entry name" value="Asn_synthase"/>
</dbReference>
<keyword evidence="3" id="KW-1185">Reference proteome</keyword>
<dbReference type="InterPro" id="IPR051786">
    <property type="entry name" value="ASN_synthetase/amidase"/>
</dbReference>
<dbReference type="InterPro" id="IPR029055">
    <property type="entry name" value="Ntn_hydrolases_N"/>
</dbReference>
<accession>A0ABT2EX44</accession>
<comment type="caution">
    <text evidence="2">The sequence shown here is derived from an EMBL/GenBank/DDBJ whole genome shotgun (WGS) entry which is preliminary data.</text>
</comment>
<dbReference type="SUPFAM" id="SSF52402">
    <property type="entry name" value="Adenine nucleotide alpha hydrolases-like"/>
    <property type="match status" value="1"/>
</dbReference>
<dbReference type="EMBL" id="JANUCQ010000002">
    <property type="protein sequence ID" value="MCS3922224.1"/>
    <property type="molecule type" value="Genomic_DNA"/>
</dbReference>
<dbReference type="Proteomes" id="UP001140258">
    <property type="component" value="Unassembled WGS sequence"/>
</dbReference>
<proteinExistence type="predicted"/>
<protein>
    <submittedName>
        <fullName evidence="2">Asparagine synthetase B (Glutamine-hydrolyzing)</fullName>
    </submittedName>
</protein>
<reference evidence="2" key="1">
    <citation type="submission" date="2022-08" db="EMBL/GenBank/DDBJ databases">
        <title>Genomic Encyclopedia of Type Strains, Phase V (KMG-V): Genome sequencing to study the core and pangenomes of soil and plant-associated prokaryotes.</title>
        <authorList>
            <person name="Whitman W."/>
        </authorList>
    </citation>
    <scope>NUCLEOTIDE SEQUENCE</scope>
    <source>
        <strain evidence="2">PS</strain>
    </source>
</reference>
<dbReference type="PANTHER" id="PTHR43284:SF1">
    <property type="entry name" value="ASPARAGINE SYNTHETASE"/>
    <property type="match status" value="1"/>
</dbReference>
<evidence type="ECO:0000313" key="3">
    <source>
        <dbReference type="Proteomes" id="UP001140258"/>
    </source>
</evidence>
<dbReference type="InterPro" id="IPR014729">
    <property type="entry name" value="Rossmann-like_a/b/a_fold"/>
</dbReference>
<dbReference type="RefSeq" id="WP_259051601.1">
    <property type="nucleotide sequence ID" value="NZ_JANUCQ010000002.1"/>
</dbReference>